<comment type="caution">
    <text evidence="2">The sequence shown here is derived from an EMBL/GenBank/DDBJ whole genome shotgun (WGS) entry which is preliminary data.</text>
</comment>
<proteinExistence type="predicted"/>
<evidence type="ECO:0000313" key="3">
    <source>
        <dbReference type="Proteomes" id="UP001500483"/>
    </source>
</evidence>
<accession>A0ABP6RTC2</accession>
<name>A0ABP6RTC2_9PSEU</name>
<dbReference type="Proteomes" id="UP001500483">
    <property type="component" value="Unassembled WGS sequence"/>
</dbReference>
<evidence type="ECO:0000256" key="1">
    <source>
        <dbReference type="SAM" id="MobiDB-lite"/>
    </source>
</evidence>
<sequence>MRGGGTGRVRRGAAEFEGASASTRYRALRFGSGRAVRSARGRAGGRAQALQSAEDTRAKSTYPRVVSVDVRAMRSR</sequence>
<protein>
    <submittedName>
        <fullName evidence="2">Uncharacterized protein</fullName>
    </submittedName>
</protein>
<evidence type="ECO:0000313" key="2">
    <source>
        <dbReference type="EMBL" id="GAA3359101.1"/>
    </source>
</evidence>
<keyword evidence="3" id="KW-1185">Reference proteome</keyword>
<dbReference type="EMBL" id="BAAAYK010000038">
    <property type="protein sequence ID" value="GAA3359101.1"/>
    <property type="molecule type" value="Genomic_DNA"/>
</dbReference>
<gene>
    <name evidence="2" type="ORF">GCM10020366_33770</name>
</gene>
<organism evidence="2 3">
    <name type="scientific">Saccharopolyspora gregorii</name>
    <dbReference type="NCBI Taxonomy" id="33914"/>
    <lineage>
        <taxon>Bacteria</taxon>
        <taxon>Bacillati</taxon>
        <taxon>Actinomycetota</taxon>
        <taxon>Actinomycetes</taxon>
        <taxon>Pseudonocardiales</taxon>
        <taxon>Pseudonocardiaceae</taxon>
        <taxon>Saccharopolyspora</taxon>
    </lineage>
</organism>
<reference evidence="3" key="1">
    <citation type="journal article" date="2019" name="Int. J. Syst. Evol. Microbiol.">
        <title>The Global Catalogue of Microorganisms (GCM) 10K type strain sequencing project: providing services to taxonomists for standard genome sequencing and annotation.</title>
        <authorList>
            <consortium name="The Broad Institute Genomics Platform"/>
            <consortium name="The Broad Institute Genome Sequencing Center for Infectious Disease"/>
            <person name="Wu L."/>
            <person name="Ma J."/>
        </authorList>
    </citation>
    <scope>NUCLEOTIDE SEQUENCE [LARGE SCALE GENOMIC DNA]</scope>
    <source>
        <strain evidence="3">JCM 9687</strain>
    </source>
</reference>
<feature type="region of interest" description="Disordered" evidence="1">
    <location>
        <begin position="39"/>
        <end position="58"/>
    </location>
</feature>
<feature type="region of interest" description="Disordered" evidence="1">
    <location>
        <begin position="1"/>
        <end position="20"/>
    </location>
</feature>